<dbReference type="Gene3D" id="3.40.50.2300">
    <property type="match status" value="1"/>
</dbReference>
<evidence type="ECO:0000256" key="1">
    <source>
        <dbReference type="ARBA" id="ARBA00022553"/>
    </source>
</evidence>
<feature type="modified residue" description="4-aspartylphosphate" evidence="2">
    <location>
        <position position="58"/>
    </location>
</feature>
<dbReference type="InterPro" id="IPR001789">
    <property type="entry name" value="Sig_transdc_resp-reg_receiver"/>
</dbReference>
<dbReference type="PANTHER" id="PTHR44591">
    <property type="entry name" value="STRESS RESPONSE REGULATOR PROTEIN 1"/>
    <property type="match status" value="1"/>
</dbReference>
<dbReference type="EMBL" id="FNHL01000001">
    <property type="protein sequence ID" value="SDM06403.1"/>
    <property type="molecule type" value="Genomic_DNA"/>
</dbReference>
<dbReference type="STRING" id="660521.SAMN04487949_0702"/>
<reference evidence="6" key="1">
    <citation type="submission" date="2016-10" db="EMBL/GenBank/DDBJ databases">
        <authorList>
            <person name="Varghese N."/>
            <person name="Submissions S."/>
        </authorList>
    </citation>
    <scope>NUCLEOTIDE SEQUENCE [LARGE SCALE GENOMIC DNA]</scope>
    <source>
        <strain evidence="6">CGMCC 1.10119</strain>
    </source>
</reference>
<sequence>MNDPAEAVVLLVEDEPDVAETYRRWLDDRYDVHHAPDGQRALDRLDSLDGAVDVVLLDRMMPGLSGEEVLAAIRDRGYECRVAMVTAVDPDFDILEMGFDEYIQKPPTRETLVETIEDLLDRSDYTAQLREYYALLAKRSALASEKSPDALASNREYARLERDIEEVAAELEEDQTDLLDDATFVGTIRDIAGERGETSE</sequence>
<keyword evidence="3" id="KW-0175">Coiled coil</keyword>
<dbReference type="PROSITE" id="PS50110">
    <property type="entry name" value="RESPONSE_REGULATORY"/>
    <property type="match status" value="1"/>
</dbReference>
<accession>A0A1G9Q652</accession>
<evidence type="ECO:0000259" key="4">
    <source>
        <dbReference type="PROSITE" id="PS50110"/>
    </source>
</evidence>
<protein>
    <submittedName>
        <fullName evidence="5">HalX domain-containing protein</fullName>
    </submittedName>
</protein>
<dbReference type="InterPro" id="IPR013971">
    <property type="entry name" value="HalX_domain"/>
</dbReference>
<organism evidence="5 6">
    <name type="scientific">Halogranum gelatinilyticum</name>
    <dbReference type="NCBI Taxonomy" id="660521"/>
    <lineage>
        <taxon>Archaea</taxon>
        <taxon>Methanobacteriati</taxon>
        <taxon>Methanobacteriota</taxon>
        <taxon>Stenosarchaea group</taxon>
        <taxon>Halobacteria</taxon>
        <taxon>Halobacteriales</taxon>
        <taxon>Haloferacaceae</taxon>
    </lineage>
</organism>
<dbReference type="PANTHER" id="PTHR44591:SF3">
    <property type="entry name" value="RESPONSE REGULATORY DOMAIN-CONTAINING PROTEIN"/>
    <property type="match status" value="1"/>
</dbReference>
<dbReference type="Pfam" id="PF00072">
    <property type="entry name" value="Response_reg"/>
    <property type="match status" value="1"/>
</dbReference>
<dbReference type="Pfam" id="PF08663">
    <property type="entry name" value="HalX"/>
    <property type="match status" value="1"/>
</dbReference>
<evidence type="ECO:0000256" key="3">
    <source>
        <dbReference type="SAM" id="Coils"/>
    </source>
</evidence>
<gene>
    <name evidence="5" type="ORF">SAMN04487949_0702</name>
</gene>
<proteinExistence type="predicted"/>
<dbReference type="RefSeq" id="WP_089694107.1">
    <property type="nucleotide sequence ID" value="NZ_FNHL01000001.1"/>
</dbReference>
<dbReference type="SMART" id="SM00448">
    <property type="entry name" value="REC"/>
    <property type="match status" value="1"/>
</dbReference>
<dbReference type="InterPro" id="IPR011006">
    <property type="entry name" value="CheY-like_superfamily"/>
</dbReference>
<keyword evidence="6" id="KW-1185">Reference proteome</keyword>
<dbReference type="AlphaFoldDB" id="A0A1G9Q652"/>
<evidence type="ECO:0000313" key="6">
    <source>
        <dbReference type="Proteomes" id="UP000199451"/>
    </source>
</evidence>
<dbReference type="GO" id="GO:0000160">
    <property type="term" value="P:phosphorelay signal transduction system"/>
    <property type="evidence" value="ECO:0007669"/>
    <property type="project" value="InterPro"/>
</dbReference>
<keyword evidence="1 2" id="KW-0597">Phosphoprotein</keyword>
<evidence type="ECO:0000256" key="2">
    <source>
        <dbReference type="PROSITE-ProRule" id="PRU00169"/>
    </source>
</evidence>
<name>A0A1G9Q652_9EURY</name>
<evidence type="ECO:0000313" key="5">
    <source>
        <dbReference type="EMBL" id="SDM06403.1"/>
    </source>
</evidence>
<feature type="domain" description="Response regulatory" evidence="4">
    <location>
        <begin position="8"/>
        <end position="120"/>
    </location>
</feature>
<dbReference type="InterPro" id="IPR050595">
    <property type="entry name" value="Bact_response_regulator"/>
</dbReference>
<dbReference type="OrthoDB" id="86314at2157"/>
<dbReference type="Proteomes" id="UP000199451">
    <property type="component" value="Unassembled WGS sequence"/>
</dbReference>
<feature type="coiled-coil region" evidence="3">
    <location>
        <begin position="150"/>
        <end position="177"/>
    </location>
</feature>
<dbReference type="SUPFAM" id="SSF52172">
    <property type="entry name" value="CheY-like"/>
    <property type="match status" value="1"/>
</dbReference>